<evidence type="ECO:0000256" key="4">
    <source>
        <dbReference type="ARBA" id="ARBA00022664"/>
    </source>
</evidence>
<dbReference type="AlphaFoldDB" id="A0A388T9Y1"/>
<feature type="domain" description="DRBM" evidence="10">
    <location>
        <begin position="133"/>
        <end position="210"/>
    </location>
</feature>
<dbReference type="Pfam" id="PF00035">
    <property type="entry name" value="dsrm"/>
    <property type="match status" value="1"/>
</dbReference>
<evidence type="ECO:0000256" key="5">
    <source>
        <dbReference type="ARBA" id="ARBA00022722"/>
    </source>
</evidence>
<comment type="function">
    <text evidence="9">Digests double-stranded RNA. Involved in the processing of primary rRNA transcript to yield the immediate precursors to the large and small rRNAs (23S and 16S). Processes some mRNAs, and tRNAs when they are encoded in the rRNA operon. Processes pre-crRNA and tracrRNA of type II CRISPR loci if present in the organism.</text>
</comment>
<dbReference type="EMBL" id="BGZN01000011">
    <property type="protein sequence ID" value="GBR73464.1"/>
    <property type="molecule type" value="Genomic_DNA"/>
</dbReference>
<dbReference type="PANTHER" id="PTHR11207">
    <property type="entry name" value="RIBONUCLEASE III"/>
    <property type="match status" value="1"/>
</dbReference>
<feature type="binding site" evidence="9">
    <location>
        <position position="95"/>
    </location>
    <ligand>
        <name>Mg(2+)</name>
        <dbReference type="ChEBI" id="CHEBI:18420"/>
    </ligand>
</feature>
<evidence type="ECO:0000256" key="6">
    <source>
        <dbReference type="ARBA" id="ARBA00022759"/>
    </source>
</evidence>
<dbReference type="GO" id="GO:0006364">
    <property type="term" value="P:rRNA processing"/>
    <property type="evidence" value="ECO:0007669"/>
    <property type="project" value="UniProtKB-UniRule"/>
</dbReference>
<dbReference type="Gene3D" id="3.30.160.20">
    <property type="match status" value="1"/>
</dbReference>
<dbReference type="InterPro" id="IPR014720">
    <property type="entry name" value="dsRBD_dom"/>
</dbReference>
<comment type="cofactor">
    <cofactor evidence="9">
        <name>Mg(2+)</name>
        <dbReference type="ChEBI" id="CHEBI:18420"/>
    </cofactor>
</comment>
<dbReference type="InterPro" id="IPR000999">
    <property type="entry name" value="RNase_III_dom"/>
</dbReference>
<dbReference type="GO" id="GO:0046872">
    <property type="term" value="F:metal ion binding"/>
    <property type="evidence" value="ECO:0007669"/>
    <property type="project" value="UniProtKB-KW"/>
</dbReference>
<keyword evidence="4 9" id="KW-0507">mRNA processing</keyword>
<evidence type="ECO:0000256" key="3">
    <source>
        <dbReference type="ARBA" id="ARBA00022552"/>
    </source>
</evidence>
<dbReference type="FunFam" id="1.10.1520.10:FF:000001">
    <property type="entry name" value="Ribonuclease 3"/>
    <property type="match status" value="1"/>
</dbReference>
<sequence length="217" mass="24097">MDQALTHCSQAAANNERLEFLGDAVLKIVISEYLFETFADQDEGFLTKVRAVLVSDSVLAEIGARYALGDYLLMSRNETANGGALRKSNLADSLEALFAACYLDGGLARAREFILRIFQPIFAEEIELADFQDYKSVLQERVQALGWKLPEYRVIQEAGPEHDKVFTSEVLVARPGVLARLRPYAAQGQNKTKKGSEQQAAKNLLQDAHFRGILESV</sequence>
<evidence type="ECO:0000256" key="8">
    <source>
        <dbReference type="ARBA" id="ARBA00022884"/>
    </source>
</evidence>
<dbReference type="PROSITE" id="PS50142">
    <property type="entry name" value="RNASE_3_2"/>
    <property type="match status" value="1"/>
</dbReference>
<dbReference type="SUPFAM" id="SSF69065">
    <property type="entry name" value="RNase III domain-like"/>
    <property type="match status" value="1"/>
</dbReference>
<dbReference type="CDD" id="cd00593">
    <property type="entry name" value="RIBOc"/>
    <property type="match status" value="1"/>
</dbReference>
<keyword evidence="6 9" id="KW-0255">Endonuclease</keyword>
<name>A0A388T9Y1_TERA1</name>
<dbReference type="GO" id="GO:0004525">
    <property type="term" value="F:ribonuclease III activity"/>
    <property type="evidence" value="ECO:0007669"/>
    <property type="project" value="UniProtKB-UniRule"/>
</dbReference>
<feature type="binding site" evidence="9">
    <location>
        <position position="19"/>
    </location>
    <ligand>
        <name>Mg(2+)</name>
        <dbReference type="ChEBI" id="CHEBI:18420"/>
    </ligand>
</feature>
<dbReference type="GO" id="GO:0005737">
    <property type="term" value="C:cytoplasm"/>
    <property type="evidence" value="ECO:0007669"/>
    <property type="project" value="UniProtKB-SubCell"/>
</dbReference>
<dbReference type="GO" id="GO:0008033">
    <property type="term" value="P:tRNA processing"/>
    <property type="evidence" value="ECO:0007669"/>
    <property type="project" value="UniProtKB-KW"/>
</dbReference>
<dbReference type="SMART" id="SM00358">
    <property type="entry name" value="DSRM"/>
    <property type="match status" value="1"/>
</dbReference>
<keyword evidence="3 9" id="KW-0698">rRNA processing</keyword>
<feature type="active site" evidence="9">
    <location>
        <position position="23"/>
    </location>
</feature>
<dbReference type="Pfam" id="PF14622">
    <property type="entry name" value="Ribonucleas_3_3"/>
    <property type="match status" value="1"/>
</dbReference>
<dbReference type="SUPFAM" id="SSF54768">
    <property type="entry name" value="dsRNA-binding domain-like"/>
    <property type="match status" value="1"/>
</dbReference>
<keyword evidence="9" id="KW-0819">tRNA processing</keyword>
<accession>A0A388T9Y1</accession>
<comment type="catalytic activity">
    <reaction evidence="1 9">
        <text>Endonucleolytic cleavage to 5'-phosphomonoester.</text>
        <dbReference type="EC" id="3.1.26.3"/>
    </reaction>
</comment>
<comment type="subcellular location">
    <subcellularLocation>
        <location evidence="9">Cytoplasm</location>
    </subcellularLocation>
</comment>
<keyword evidence="9" id="KW-0460">Magnesium</keyword>
<dbReference type="PROSITE" id="PS00517">
    <property type="entry name" value="RNASE_3_1"/>
    <property type="match status" value="1"/>
</dbReference>
<feature type="binding site" evidence="9">
    <location>
        <position position="92"/>
    </location>
    <ligand>
        <name>Mg(2+)</name>
        <dbReference type="ChEBI" id="CHEBI:18420"/>
    </ligand>
</feature>
<comment type="subunit">
    <text evidence="9">Homodimer.</text>
</comment>
<evidence type="ECO:0000313" key="12">
    <source>
        <dbReference type="EMBL" id="GBR73464.1"/>
    </source>
</evidence>
<dbReference type="GO" id="GO:0019843">
    <property type="term" value="F:rRNA binding"/>
    <property type="evidence" value="ECO:0007669"/>
    <property type="project" value="UniProtKB-KW"/>
</dbReference>
<keyword evidence="7 9" id="KW-0378">Hydrolase</keyword>
<evidence type="ECO:0000259" key="10">
    <source>
        <dbReference type="PROSITE" id="PS50137"/>
    </source>
</evidence>
<dbReference type="GO" id="GO:0003725">
    <property type="term" value="F:double-stranded RNA binding"/>
    <property type="evidence" value="ECO:0007669"/>
    <property type="project" value="TreeGrafter"/>
</dbReference>
<dbReference type="HAMAP" id="MF_00104">
    <property type="entry name" value="RNase_III"/>
    <property type="match status" value="1"/>
</dbReference>
<comment type="caution">
    <text evidence="12">The sequence shown here is derived from an EMBL/GenBank/DDBJ whole genome shotgun (WGS) entry which is preliminary data.</text>
</comment>
<dbReference type="PANTHER" id="PTHR11207:SF0">
    <property type="entry name" value="RIBONUCLEASE 3"/>
    <property type="match status" value="1"/>
</dbReference>
<dbReference type="NCBIfam" id="TIGR02191">
    <property type="entry name" value="RNaseIII"/>
    <property type="match status" value="1"/>
</dbReference>
<dbReference type="CDD" id="cd10845">
    <property type="entry name" value="DSRM_RNAse_III_family"/>
    <property type="match status" value="1"/>
</dbReference>
<dbReference type="PROSITE" id="PS50137">
    <property type="entry name" value="DS_RBD"/>
    <property type="match status" value="1"/>
</dbReference>
<dbReference type="InterPro" id="IPR011907">
    <property type="entry name" value="RNase_III"/>
</dbReference>
<proteinExistence type="inferred from homology"/>
<dbReference type="SMART" id="SM00535">
    <property type="entry name" value="RIBOc"/>
    <property type="match status" value="1"/>
</dbReference>
<protein>
    <recommendedName>
        <fullName evidence="9">Ribonuclease 3</fullName>
        <ecNumber evidence="9">3.1.26.3</ecNumber>
    </recommendedName>
    <alternativeName>
        <fullName evidence="9">Ribonuclease III</fullName>
        <shortName evidence="9">RNase III</shortName>
    </alternativeName>
</protein>
<gene>
    <name evidence="9 12" type="primary">rnc</name>
    <name evidence="12" type="ORF">NO1_0843</name>
</gene>
<keyword evidence="9" id="KW-0699">rRNA-binding</keyword>
<dbReference type="InterPro" id="IPR036389">
    <property type="entry name" value="RNase_III_sf"/>
</dbReference>
<evidence type="ECO:0000256" key="1">
    <source>
        <dbReference type="ARBA" id="ARBA00000109"/>
    </source>
</evidence>
<dbReference type="GO" id="GO:0006397">
    <property type="term" value="P:mRNA processing"/>
    <property type="evidence" value="ECO:0007669"/>
    <property type="project" value="UniProtKB-UniRule"/>
</dbReference>
<comment type="similarity">
    <text evidence="2">Belongs to the ribonuclease III family.</text>
</comment>
<keyword evidence="5 9" id="KW-0540">Nuclease</keyword>
<evidence type="ECO:0000256" key="7">
    <source>
        <dbReference type="ARBA" id="ARBA00022801"/>
    </source>
</evidence>
<dbReference type="EC" id="3.1.26.3" evidence="9"/>
<evidence type="ECO:0000313" key="13">
    <source>
        <dbReference type="Proteomes" id="UP000269352"/>
    </source>
</evidence>
<feature type="active site" evidence="9">
    <location>
        <position position="95"/>
    </location>
</feature>
<reference evidence="12 13" key="1">
    <citation type="journal article" date="2019" name="ISME J.">
        <title>Genome analyses of uncultured TG2/ZB3 bacteria in 'Margulisbacteria' specifically attached to ectosymbiotic spirochetes of protists in the termite gut.</title>
        <authorList>
            <person name="Utami Y.D."/>
            <person name="Kuwahara H."/>
            <person name="Igai K."/>
            <person name="Murakami T."/>
            <person name="Sugaya K."/>
            <person name="Morikawa T."/>
            <person name="Nagura Y."/>
            <person name="Yuki M."/>
            <person name="Deevong P."/>
            <person name="Inoue T."/>
            <person name="Kihara K."/>
            <person name="Lo N."/>
            <person name="Yamada A."/>
            <person name="Ohkuma M."/>
            <person name="Hongoh Y."/>
        </authorList>
    </citation>
    <scope>NUCLEOTIDE SEQUENCE [LARGE SCALE GENOMIC DNA]</scope>
    <source>
        <strain evidence="12">NkOx7-01</strain>
    </source>
</reference>
<evidence type="ECO:0000259" key="11">
    <source>
        <dbReference type="PROSITE" id="PS50142"/>
    </source>
</evidence>
<dbReference type="Proteomes" id="UP000269352">
    <property type="component" value="Unassembled WGS sequence"/>
</dbReference>
<keyword evidence="8 9" id="KW-0694">RNA-binding</keyword>
<evidence type="ECO:0000256" key="2">
    <source>
        <dbReference type="ARBA" id="ARBA00010183"/>
    </source>
</evidence>
<keyword evidence="13" id="KW-1185">Reference proteome</keyword>
<feature type="domain" description="RNase III" evidence="11">
    <location>
        <begin position="1"/>
        <end position="106"/>
    </location>
</feature>
<keyword evidence="9" id="KW-0963">Cytoplasm</keyword>
<dbReference type="GO" id="GO:0010468">
    <property type="term" value="P:regulation of gene expression"/>
    <property type="evidence" value="ECO:0007669"/>
    <property type="project" value="TreeGrafter"/>
</dbReference>
<dbReference type="Gene3D" id="1.10.1520.10">
    <property type="entry name" value="Ribonuclease III domain"/>
    <property type="match status" value="1"/>
</dbReference>
<evidence type="ECO:0000256" key="9">
    <source>
        <dbReference type="HAMAP-Rule" id="MF_00104"/>
    </source>
</evidence>
<keyword evidence="9" id="KW-0479">Metal-binding</keyword>
<organism evidence="12 13">
    <name type="scientific">Termititenax aidoneus</name>
    <dbReference type="NCBI Taxonomy" id="2218524"/>
    <lineage>
        <taxon>Bacteria</taxon>
        <taxon>Bacillati</taxon>
        <taxon>Candidatus Margulisiibacteriota</taxon>
        <taxon>Candidatus Termititenacia</taxon>
        <taxon>Candidatus Termititenacales</taxon>
        <taxon>Candidatus Termititenacaceae</taxon>
        <taxon>Candidatus Termititenax</taxon>
    </lineage>
</organism>